<evidence type="ECO:0000256" key="2">
    <source>
        <dbReference type="ARBA" id="ARBA00022475"/>
    </source>
</evidence>
<evidence type="ECO:0000313" key="10">
    <source>
        <dbReference type="EMBL" id="QAR30879.1"/>
    </source>
</evidence>
<protein>
    <submittedName>
        <fullName evidence="10">Threonine/serine exporter</fullName>
    </submittedName>
</protein>
<dbReference type="OrthoDB" id="9810047at2"/>
<dbReference type="AlphaFoldDB" id="A0A3R5UUN5"/>
<dbReference type="EMBL" id="CP035107">
    <property type="protein sequence ID" value="QAR30879.1"/>
    <property type="molecule type" value="Genomic_DNA"/>
</dbReference>
<dbReference type="GO" id="GO:0015744">
    <property type="term" value="P:succinate transport"/>
    <property type="evidence" value="ECO:0007669"/>
    <property type="project" value="TreeGrafter"/>
</dbReference>
<dbReference type="RefSeq" id="WP_128501344.1">
    <property type="nucleotide sequence ID" value="NZ_CP035107.1"/>
</dbReference>
<comment type="similarity">
    <text evidence="7">Belongs to the ThrE exporter (TC 2.A.79) family.</text>
</comment>
<organism evidence="10 11">
    <name type="scientific">Ornithobacterium rhinotracheale</name>
    <dbReference type="NCBI Taxonomy" id="28251"/>
    <lineage>
        <taxon>Bacteria</taxon>
        <taxon>Pseudomonadati</taxon>
        <taxon>Bacteroidota</taxon>
        <taxon>Flavobacteriia</taxon>
        <taxon>Flavobacteriales</taxon>
        <taxon>Weeksellaceae</taxon>
        <taxon>Ornithobacterium</taxon>
    </lineage>
</organism>
<feature type="transmembrane region" description="Helical" evidence="8">
    <location>
        <begin position="34"/>
        <end position="52"/>
    </location>
</feature>
<keyword evidence="5 8" id="KW-1133">Transmembrane helix</keyword>
<name>A0A3R5UUN5_ORNRH</name>
<dbReference type="InterPro" id="IPR050539">
    <property type="entry name" value="ThrE_Dicarb/AminoAcid_Exp"/>
</dbReference>
<dbReference type="InterPro" id="IPR024528">
    <property type="entry name" value="ThrE_2"/>
</dbReference>
<keyword evidence="4 8" id="KW-0812">Transmembrane</keyword>
<feature type="transmembrane region" description="Helical" evidence="8">
    <location>
        <begin position="136"/>
        <end position="156"/>
    </location>
</feature>
<keyword evidence="2" id="KW-1003">Cell membrane</keyword>
<sequence length="177" mass="19749">MEVFNVLIDLSEKIFWAMWVAVGFAMLFNTPRRAMFATAILGGIGFTVKFVLLKTLMPNQLVVTSFLGAFTVGMLGVYCAHLVHTPPVVFTIPAVINMIPGKFGYQFMMGLIKLVTEEDKQNIQTHDFMETFSNGLLTTFIVMALALGIVAPVLLFNTKTVKNKNLNKVIKEKVLKR</sequence>
<reference evidence="10 11" key="1">
    <citation type="submission" date="2019-01" db="EMBL/GenBank/DDBJ databases">
        <title>Whole Genome of Ornithobacterium rhinotracheale FARPER-174b.</title>
        <authorList>
            <person name="Tataje-Lavanda L.A."/>
            <person name="Montalvan A."/>
            <person name="Montesinos R."/>
            <person name="Zimic M."/>
            <person name="Fernandez-Sanchez M."/>
            <person name="Fernandez-Diaz M."/>
        </authorList>
    </citation>
    <scope>NUCLEOTIDE SEQUENCE [LARGE SCALE GENOMIC DNA]</scope>
    <source>
        <strain evidence="10 11">FARPER-174b</strain>
    </source>
</reference>
<dbReference type="PANTHER" id="PTHR34390">
    <property type="entry name" value="UPF0442 PROTEIN YJJB-RELATED"/>
    <property type="match status" value="1"/>
</dbReference>
<evidence type="ECO:0000256" key="4">
    <source>
        <dbReference type="ARBA" id="ARBA00022692"/>
    </source>
</evidence>
<evidence type="ECO:0000256" key="1">
    <source>
        <dbReference type="ARBA" id="ARBA00004651"/>
    </source>
</evidence>
<evidence type="ECO:0000313" key="11">
    <source>
        <dbReference type="Proteomes" id="UP000287701"/>
    </source>
</evidence>
<dbReference type="Proteomes" id="UP000287701">
    <property type="component" value="Chromosome"/>
</dbReference>
<proteinExistence type="inferred from homology"/>
<evidence type="ECO:0000256" key="3">
    <source>
        <dbReference type="ARBA" id="ARBA00022519"/>
    </source>
</evidence>
<dbReference type="GO" id="GO:0005886">
    <property type="term" value="C:plasma membrane"/>
    <property type="evidence" value="ECO:0007669"/>
    <property type="project" value="UniProtKB-SubCell"/>
</dbReference>
<keyword evidence="3" id="KW-0997">Cell inner membrane</keyword>
<accession>A0A3R5UUN5</accession>
<keyword evidence="6 8" id="KW-0472">Membrane</keyword>
<dbReference type="Pfam" id="PF12821">
    <property type="entry name" value="ThrE_2"/>
    <property type="match status" value="1"/>
</dbReference>
<gene>
    <name evidence="10" type="ORF">EQP59_05805</name>
</gene>
<feature type="transmembrane region" description="Helical" evidence="8">
    <location>
        <begin position="12"/>
        <end position="28"/>
    </location>
</feature>
<evidence type="ECO:0000256" key="5">
    <source>
        <dbReference type="ARBA" id="ARBA00022989"/>
    </source>
</evidence>
<evidence type="ECO:0000256" key="7">
    <source>
        <dbReference type="ARBA" id="ARBA00034125"/>
    </source>
</evidence>
<evidence type="ECO:0000259" key="9">
    <source>
        <dbReference type="Pfam" id="PF12821"/>
    </source>
</evidence>
<evidence type="ECO:0000256" key="8">
    <source>
        <dbReference type="SAM" id="Phobius"/>
    </source>
</evidence>
<evidence type="ECO:0000256" key="6">
    <source>
        <dbReference type="ARBA" id="ARBA00023136"/>
    </source>
</evidence>
<feature type="transmembrane region" description="Helical" evidence="8">
    <location>
        <begin position="61"/>
        <end position="83"/>
    </location>
</feature>
<comment type="subcellular location">
    <subcellularLocation>
        <location evidence="1">Cell membrane</location>
        <topology evidence="1">Multi-pass membrane protein</topology>
    </subcellularLocation>
</comment>
<feature type="domain" description="Threonine/Serine exporter ThrE" evidence="9">
    <location>
        <begin position="14"/>
        <end position="153"/>
    </location>
</feature>
<dbReference type="PANTHER" id="PTHR34390:SF1">
    <property type="entry name" value="SUCCINATE TRANSPORTER SUBUNIT YJJB-RELATED"/>
    <property type="match status" value="1"/>
</dbReference>